<feature type="domain" description="O-methyltransferase C-terminal" evidence="4">
    <location>
        <begin position="163"/>
        <end position="289"/>
    </location>
</feature>
<evidence type="ECO:0000256" key="1">
    <source>
        <dbReference type="ARBA" id="ARBA00022603"/>
    </source>
</evidence>
<gene>
    <name evidence="5" type="ORF">Aory05_000583700</name>
</gene>
<dbReference type="PROSITE" id="PS51683">
    <property type="entry name" value="SAM_OMT_II"/>
    <property type="match status" value="1"/>
</dbReference>
<proteinExistence type="predicted"/>
<name>A0ABQ6KW72_ASPOZ</name>
<dbReference type="PANTHER" id="PTHR43712">
    <property type="entry name" value="PUTATIVE (AFU_ORTHOLOGUE AFUA_4G14580)-RELATED"/>
    <property type="match status" value="1"/>
</dbReference>
<keyword evidence="6" id="KW-1185">Reference proteome</keyword>
<evidence type="ECO:0000256" key="3">
    <source>
        <dbReference type="ARBA" id="ARBA00022691"/>
    </source>
</evidence>
<sequence>MPCASSNLPQARVLPLEGSIAYADLAVLAKAPEPQLISVVRMAMTNGLFLESPPQHLAHSATSALLRNDADFHDWAVTMSDLSFPTAFAMVEAHERWPNSVEGNQTAYNIAVGSELPFFSHLAEQSDRKRQFAGFMRSMARSQGTDVEKLAEGWDWAALGQACVVDDLPEVVAEGPGYLSYLDDAQDLKSRIGYRAHSFFDPQPVQDADVYMLRMILHNWSFDDCVRILSRLVQTLKPGARIIIVDIVLPDPGVVSASKERLLRVQDLIMQQVFNSMERYLENWMDIFRKVDERLEVKRIVEPPGSLMSLIELSMAA</sequence>
<dbReference type="Pfam" id="PF00891">
    <property type="entry name" value="Methyltransf_2"/>
    <property type="match status" value="1"/>
</dbReference>
<evidence type="ECO:0000259" key="4">
    <source>
        <dbReference type="Pfam" id="PF00891"/>
    </source>
</evidence>
<keyword evidence="3" id="KW-0949">S-adenosyl-L-methionine</keyword>
<keyword evidence="1" id="KW-0489">Methyltransferase</keyword>
<dbReference type="InterPro" id="IPR016461">
    <property type="entry name" value="COMT-like"/>
</dbReference>
<keyword evidence="2" id="KW-0808">Transferase</keyword>
<dbReference type="PANTHER" id="PTHR43712:SF19">
    <property type="entry name" value="DUAL O-METHYLTRANSFERASE_FAD-DEPENDENT MONOOXYGENASE ELCB"/>
    <property type="match status" value="1"/>
</dbReference>
<evidence type="ECO:0000256" key="2">
    <source>
        <dbReference type="ARBA" id="ARBA00022679"/>
    </source>
</evidence>
<dbReference type="InterPro" id="IPR001077">
    <property type="entry name" value="COMT_C"/>
</dbReference>
<evidence type="ECO:0000313" key="6">
    <source>
        <dbReference type="Proteomes" id="UP001165189"/>
    </source>
</evidence>
<comment type="caution">
    <text evidence="5">The sequence shown here is derived from an EMBL/GenBank/DDBJ whole genome shotgun (WGS) entry which is preliminary data.</text>
</comment>
<dbReference type="EMBL" id="BSYB01000022">
    <property type="protein sequence ID" value="GMG47071.1"/>
    <property type="molecule type" value="Genomic_DNA"/>
</dbReference>
<dbReference type="SUPFAM" id="SSF53335">
    <property type="entry name" value="S-adenosyl-L-methionine-dependent methyltransferases"/>
    <property type="match status" value="1"/>
</dbReference>
<accession>A0ABQ6KW72</accession>
<evidence type="ECO:0000313" key="5">
    <source>
        <dbReference type="EMBL" id="GMG47071.1"/>
    </source>
</evidence>
<reference evidence="5" key="1">
    <citation type="submission" date="2023-04" db="EMBL/GenBank/DDBJ databases">
        <title>Aspergillus oryzae var. brunneus NBRC 4377.</title>
        <authorList>
            <person name="Ichikawa N."/>
            <person name="Sato H."/>
            <person name="Tonouchi N."/>
        </authorList>
    </citation>
    <scope>NUCLEOTIDE SEQUENCE</scope>
    <source>
        <strain evidence="5">NBRC 4377</strain>
    </source>
</reference>
<dbReference type="Gene3D" id="3.40.50.150">
    <property type="entry name" value="Vaccinia Virus protein VP39"/>
    <property type="match status" value="2"/>
</dbReference>
<dbReference type="Proteomes" id="UP001165189">
    <property type="component" value="Unassembled WGS sequence"/>
</dbReference>
<organism evidence="5 6">
    <name type="scientific">Aspergillus oryzae var. brunneus</name>
    <dbReference type="NCBI Taxonomy" id="332754"/>
    <lineage>
        <taxon>Eukaryota</taxon>
        <taxon>Fungi</taxon>
        <taxon>Dikarya</taxon>
        <taxon>Ascomycota</taxon>
        <taxon>Pezizomycotina</taxon>
        <taxon>Eurotiomycetes</taxon>
        <taxon>Eurotiomycetidae</taxon>
        <taxon>Eurotiales</taxon>
        <taxon>Aspergillaceae</taxon>
        <taxon>Aspergillus</taxon>
        <taxon>Aspergillus subgen. Circumdati</taxon>
    </lineage>
</organism>
<dbReference type="InterPro" id="IPR029063">
    <property type="entry name" value="SAM-dependent_MTases_sf"/>
</dbReference>
<protein>
    <submittedName>
        <fullName evidence="5">Unnamed protein product</fullName>
    </submittedName>
</protein>